<evidence type="ECO:0000256" key="2">
    <source>
        <dbReference type="ARBA" id="ARBA00022801"/>
    </source>
</evidence>
<dbReference type="InterPro" id="IPR039298">
    <property type="entry name" value="ACOT13"/>
</dbReference>
<dbReference type="AlphaFoldDB" id="A0A7Y9IVQ5"/>
<sequence length="141" mass="15277">MTRPAEGPLTPPSIPFLDWLGGEFIIAEAGRCEIRLPMHPHHQNSWHVGHGGVIMTLLDVAMANAARSDHPERPGAATVEMKTTFVRPGKGAVLVAHGHCYHRSTTMAFCDGELLDEDGALVAKGTGTFKFIRKSLATPQR</sequence>
<comment type="similarity">
    <text evidence="1">Belongs to the thioesterase PaaI family.</text>
</comment>
<reference evidence="4 5" key="1">
    <citation type="submission" date="2020-07" db="EMBL/GenBank/DDBJ databases">
        <title>Genomic Encyclopedia of Type Strains, Phase IV (KMG-V): Genome sequencing to study the core and pangenomes of soil and plant-associated prokaryotes.</title>
        <authorList>
            <person name="Whitman W."/>
        </authorList>
    </citation>
    <scope>NUCLEOTIDE SEQUENCE [LARGE SCALE GENOMIC DNA]</scope>
    <source>
        <strain evidence="4 5">SAS40</strain>
    </source>
</reference>
<evidence type="ECO:0000256" key="1">
    <source>
        <dbReference type="ARBA" id="ARBA00008324"/>
    </source>
</evidence>
<dbReference type="PANTHER" id="PTHR21660">
    <property type="entry name" value="THIOESTERASE SUPERFAMILY MEMBER-RELATED"/>
    <property type="match status" value="1"/>
</dbReference>
<proteinExistence type="inferred from homology"/>
<feature type="domain" description="Thioesterase" evidence="3">
    <location>
        <begin position="50"/>
        <end position="122"/>
    </location>
</feature>
<dbReference type="NCBIfam" id="TIGR00369">
    <property type="entry name" value="unchar_dom_1"/>
    <property type="match status" value="1"/>
</dbReference>
<evidence type="ECO:0000313" key="4">
    <source>
        <dbReference type="EMBL" id="NYE83853.1"/>
    </source>
</evidence>
<dbReference type="Pfam" id="PF03061">
    <property type="entry name" value="4HBT"/>
    <property type="match status" value="1"/>
</dbReference>
<dbReference type="Gene3D" id="3.10.129.10">
    <property type="entry name" value="Hotdog Thioesterase"/>
    <property type="match status" value="1"/>
</dbReference>
<accession>A0A7Y9IVQ5</accession>
<dbReference type="SUPFAM" id="SSF54637">
    <property type="entry name" value="Thioesterase/thiol ester dehydrase-isomerase"/>
    <property type="match status" value="1"/>
</dbReference>
<dbReference type="InterPro" id="IPR006683">
    <property type="entry name" value="Thioestr_dom"/>
</dbReference>
<dbReference type="GO" id="GO:0047617">
    <property type="term" value="F:fatty acyl-CoA hydrolase activity"/>
    <property type="evidence" value="ECO:0007669"/>
    <property type="project" value="InterPro"/>
</dbReference>
<dbReference type="EMBL" id="JACBYR010000001">
    <property type="protein sequence ID" value="NYE83853.1"/>
    <property type="molecule type" value="Genomic_DNA"/>
</dbReference>
<dbReference type="RefSeq" id="WP_179587617.1">
    <property type="nucleotide sequence ID" value="NZ_JACBYR010000001.1"/>
</dbReference>
<gene>
    <name evidence="4" type="ORF">FHW18_003124</name>
</gene>
<organism evidence="4 5">
    <name type="scientific">Pigmentiphaga litoralis</name>
    <dbReference type="NCBI Taxonomy" id="516702"/>
    <lineage>
        <taxon>Bacteria</taxon>
        <taxon>Pseudomonadati</taxon>
        <taxon>Pseudomonadota</taxon>
        <taxon>Betaproteobacteria</taxon>
        <taxon>Burkholderiales</taxon>
        <taxon>Alcaligenaceae</taxon>
        <taxon>Pigmentiphaga</taxon>
    </lineage>
</organism>
<dbReference type="PANTHER" id="PTHR21660:SF1">
    <property type="entry name" value="ACYL-COENZYME A THIOESTERASE 13"/>
    <property type="match status" value="1"/>
</dbReference>
<comment type="caution">
    <text evidence="4">The sequence shown here is derived from an EMBL/GenBank/DDBJ whole genome shotgun (WGS) entry which is preliminary data.</text>
</comment>
<dbReference type="InterPro" id="IPR029069">
    <property type="entry name" value="HotDog_dom_sf"/>
</dbReference>
<evidence type="ECO:0000259" key="3">
    <source>
        <dbReference type="Pfam" id="PF03061"/>
    </source>
</evidence>
<dbReference type="Proteomes" id="UP000542125">
    <property type="component" value="Unassembled WGS sequence"/>
</dbReference>
<name>A0A7Y9IVQ5_9BURK</name>
<keyword evidence="5" id="KW-1185">Reference proteome</keyword>
<dbReference type="InterPro" id="IPR003736">
    <property type="entry name" value="PAAI_dom"/>
</dbReference>
<dbReference type="CDD" id="cd03443">
    <property type="entry name" value="PaaI_thioesterase"/>
    <property type="match status" value="1"/>
</dbReference>
<protein>
    <submittedName>
        <fullName evidence="4">Uncharacterized protein (TIGR00369 family)</fullName>
    </submittedName>
</protein>
<evidence type="ECO:0000313" key="5">
    <source>
        <dbReference type="Proteomes" id="UP000542125"/>
    </source>
</evidence>
<keyword evidence="2" id="KW-0378">Hydrolase</keyword>